<evidence type="ECO:0000313" key="2">
    <source>
        <dbReference type="Proteomes" id="UP001244341"/>
    </source>
</evidence>
<dbReference type="EMBL" id="CP126214">
    <property type="protein sequence ID" value="WIA15973.1"/>
    <property type="molecule type" value="Genomic_DNA"/>
</dbReference>
<gene>
    <name evidence="1" type="ORF">OEZ85_012714</name>
</gene>
<keyword evidence="2" id="KW-1185">Reference proteome</keyword>
<dbReference type="Proteomes" id="UP001244341">
    <property type="component" value="Chromosome 7b"/>
</dbReference>
<name>A0ABY8U3F1_TETOB</name>
<evidence type="ECO:0000313" key="1">
    <source>
        <dbReference type="EMBL" id="WIA15973.1"/>
    </source>
</evidence>
<accession>A0ABY8U3F1</accession>
<proteinExistence type="predicted"/>
<reference evidence="1 2" key="1">
    <citation type="submission" date="2023-05" db="EMBL/GenBank/DDBJ databases">
        <title>A 100% complete, gapless, phased diploid assembly of the Scenedesmus obliquus UTEX 3031 genome.</title>
        <authorList>
            <person name="Biondi T.C."/>
            <person name="Hanschen E.R."/>
            <person name="Kwon T."/>
            <person name="Eng W."/>
            <person name="Kruse C.P.S."/>
            <person name="Koehler S.I."/>
            <person name="Kunde Y."/>
            <person name="Gleasner C.D."/>
            <person name="You Mak K.T."/>
            <person name="Polle J."/>
            <person name="Hovde B.T."/>
            <person name="Starkenburg S.R."/>
        </authorList>
    </citation>
    <scope>NUCLEOTIDE SEQUENCE [LARGE SCALE GENOMIC DNA]</scope>
    <source>
        <strain evidence="1 2">DOE0152z</strain>
    </source>
</reference>
<sequence>MVAFGARTIASYWPHHQVPLACAATSRIGTLSSLPHPRQYFTPTPQPQIVIMSRFLAAALLLAALPALLAQPNCRSDYILLLPAVPPLPSPQPRQ</sequence>
<protein>
    <submittedName>
        <fullName evidence="1">Uncharacterized protein</fullName>
    </submittedName>
</protein>
<organism evidence="1 2">
    <name type="scientific">Tetradesmus obliquus</name>
    <name type="common">Green alga</name>
    <name type="synonym">Acutodesmus obliquus</name>
    <dbReference type="NCBI Taxonomy" id="3088"/>
    <lineage>
        <taxon>Eukaryota</taxon>
        <taxon>Viridiplantae</taxon>
        <taxon>Chlorophyta</taxon>
        <taxon>core chlorophytes</taxon>
        <taxon>Chlorophyceae</taxon>
        <taxon>CS clade</taxon>
        <taxon>Sphaeropleales</taxon>
        <taxon>Scenedesmaceae</taxon>
        <taxon>Tetradesmus</taxon>
    </lineage>
</organism>